<reference evidence="1" key="1">
    <citation type="submission" date="2022-10" db="EMBL/GenBank/DDBJ databases">
        <title>Genome sequence of Actinomyces israelii ATCC 10048.</title>
        <authorList>
            <person name="Watt R.M."/>
            <person name="Tong W.M."/>
        </authorList>
    </citation>
    <scope>NUCLEOTIDE SEQUENCE</scope>
    <source>
        <strain evidence="1">ATCC 10048</strain>
    </source>
</reference>
<dbReference type="RefSeq" id="WP_268917618.1">
    <property type="nucleotide sequence ID" value="NZ_JAPTMY010000018.1"/>
</dbReference>
<comment type="caution">
    <text evidence="1">The sequence shown here is derived from an EMBL/GenBank/DDBJ whole genome shotgun (WGS) entry which is preliminary data.</text>
</comment>
<organism evidence="1 2">
    <name type="scientific">Actinomyces israelii</name>
    <dbReference type="NCBI Taxonomy" id="1659"/>
    <lineage>
        <taxon>Bacteria</taxon>
        <taxon>Bacillati</taxon>
        <taxon>Actinomycetota</taxon>
        <taxon>Actinomycetes</taxon>
        <taxon>Actinomycetales</taxon>
        <taxon>Actinomycetaceae</taxon>
        <taxon>Actinomyces</taxon>
    </lineage>
</organism>
<accession>A0ABT4I9Z1</accession>
<protein>
    <recommendedName>
        <fullName evidence="3">D-inositol 3-phosphate glycosyltransferase</fullName>
    </recommendedName>
</protein>
<evidence type="ECO:0000313" key="1">
    <source>
        <dbReference type="EMBL" id="MCZ0858169.1"/>
    </source>
</evidence>
<evidence type="ECO:0000313" key="2">
    <source>
        <dbReference type="Proteomes" id="UP001072034"/>
    </source>
</evidence>
<dbReference type="SUPFAM" id="SSF53756">
    <property type="entry name" value="UDP-Glycosyltransferase/glycogen phosphorylase"/>
    <property type="match status" value="1"/>
</dbReference>
<dbReference type="Gene3D" id="3.40.50.2000">
    <property type="entry name" value="Glycogen Phosphorylase B"/>
    <property type="match status" value="2"/>
</dbReference>
<gene>
    <name evidence="1" type="ORF">OHJ16_08955</name>
</gene>
<dbReference type="EMBL" id="JAPTMY010000018">
    <property type="protein sequence ID" value="MCZ0858169.1"/>
    <property type="molecule type" value="Genomic_DNA"/>
</dbReference>
<keyword evidence="2" id="KW-1185">Reference proteome</keyword>
<evidence type="ECO:0008006" key="3">
    <source>
        <dbReference type="Google" id="ProtNLM"/>
    </source>
</evidence>
<name>A0ABT4I9Z1_9ACTO</name>
<proteinExistence type="predicted"/>
<dbReference type="Proteomes" id="UP001072034">
    <property type="component" value="Unassembled WGS sequence"/>
</dbReference>
<sequence length="316" mass="33677">MERSPLDLRVAHVGDVAGVGSALVTQARATGHRWMLYTLPAVRGPLVAAAARRAVDAVRWLRTRPGADVVHVHYGPNGYYGWGTRTPYVLHLHGSDVRMDLHRPVARELTLLGLKKAAAVLYSTQDLAEAVTALRPDAQWLPNPLSLEAMEGERPGPVPGRVVFSSRWDDTKGGEALVDAVAALVADGVEVHGVSWGVLAPRAEAAGARLHPLVARPAFLDLMAGAEVVVGQHSFGVPGMTELQAMALGRPVVMQAPGAPVIASTADTLPERVRWALNHPDQAEQTAERARAWCLAAHAPSAVVERLDALYARLAG</sequence>